<proteinExistence type="predicted"/>
<dbReference type="AlphaFoldDB" id="A0A433HIQ0"/>
<comment type="caution">
    <text evidence="2">The sequence shown here is derived from an EMBL/GenBank/DDBJ whole genome shotgun (WGS) entry which is preliminary data.</text>
</comment>
<dbReference type="Proteomes" id="UP000267430">
    <property type="component" value="Unassembled WGS sequence"/>
</dbReference>
<accession>A0A433HIQ0</accession>
<feature type="compositionally biased region" description="Basic and acidic residues" evidence="1">
    <location>
        <begin position="20"/>
        <end position="30"/>
    </location>
</feature>
<dbReference type="EMBL" id="RYZZ01000017">
    <property type="protein sequence ID" value="RUQ28254.1"/>
    <property type="molecule type" value="Genomic_DNA"/>
</dbReference>
<evidence type="ECO:0000313" key="2">
    <source>
        <dbReference type="EMBL" id="RUQ28254.1"/>
    </source>
</evidence>
<gene>
    <name evidence="2" type="ORF">ELQ35_13560</name>
</gene>
<evidence type="ECO:0000256" key="1">
    <source>
        <dbReference type="SAM" id="MobiDB-lite"/>
    </source>
</evidence>
<protein>
    <submittedName>
        <fullName evidence="2">DUF4025 domain-containing protein</fullName>
    </submittedName>
</protein>
<reference evidence="2 3" key="1">
    <citation type="submission" date="2018-12" db="EMBL/GenBank/DDBJ databases">
        <title>Bacillus chawlae sp. nov., Bacillus glennii sp. nov., and Bacillus saganii sp. nov. Isolated from the Vehicle Assembly Building at Kennedy Space Center where the Viking Spacecraft were Assembled.</title>
        <authorList>
            <person name="Seuylemezian A."/>
            <person name="Vaishampayan P."/>
        </authorList>
    </citation>
    <scope>NUCLEOTIDE SEQUENCE [LARGE SCALE GENOMIC DNA]</scope>
    <source>
        <strain evidence="2 3">L5</strain>
    </source>
</reference>
<dbReference type="InterPro" id="IPR025100">
    <property type="entry name" value="DUF4025"/>
</dbReference>
<name>A0A433HIQ0_9BACI</name>
<sequence length="68" mass="7993">MDNEKKQQQESANKVAGRNFDFDDYKKDDQVSSGLAETHEQISDDYYSGTIDQQVLDKEQYQKRDENK</sequence>
<feature type="region of interest" description="Disordered" evidence="1">
    <location>
        <begin position="1"/>
        <end position="50"/>
    </location>
</feature>
<dbReference type="OrthoDB" id="2476089at2"/>
<dbReference type="RefSeq" id="WP_126865361.1">
    <property type="nucleotide sequence ID" value="NZ_JAUSTX010000002.1"/>
</dbReference>
<keyword evidence="3" id="KW-1185">Reference proteome</keyword>
<dbReference type="Pfam" id="PF13217">
    <property type="entry name" value="DUF4025"/>
    <property type="match status" value="1"/>
</dbReference>
<evidence type="ECO:0000313" key="3">
    <source>
        <dbReference type="Proteomes" id="UP000267430"/>
    </source>
</evidence>
<organism evidence="2 3">
    <name type="scientific">Peribacillus cavernae</name>
    <dbReference type="NCBI Taxonomy" id="1674310"/>
    <lineage>
        <taxon>Bacteria</taxon>
        <taxon>Bacillati</taxon>
        <taxon>Bacillota</taxon>
        <taxon>Bacilli</taxon>
        <taxon>Bacillales</taxon>
        <taxon>Bacillaceae</taxon>
        <taxon>Peribacillus</taxon>
    </lineage>
</organism>